<gene>
    <name evidence="1" type="ORF">OPT61_g7181</name>
</gene>
<evidence type="ECO:0000313" key="2">
    <source>
        <dbReference type="Proteomes" id="UP001153331"/>
    </source>
</evidence>
<protein>
    <submittedName>
        <fullName evidence="1">Uncharacterized protein</fullName>
    </submittedName>
</protein>
<name>A0ACC2I3N2_9PLEO</name>
<accession>A0ACC2I3N2</accession>
<comment type="caution">
    <text evidence="1">The sequence shown here is derived from an EMBL/GenBank/DDBJ whole genome shotgun (WGS) entry which is preliminary data.</text>
</comment>
<dbReference type="EMBL" id="JAPHNI010000567">
    <property type="protein sequence ID" value="KAJ8109824.1"/>
    <property type="molecule type" value="Genomic_DNA"/>
</dbReference>
<keyword evidence="2" id="KW-1185">Reference proteome</keyword>
<sequence>MTSSTLVNTTPSSNPGATIPAPTASLIKLAISDSNDETIVFGTLGLVVAVAGIVVAVLQLRRMRRRHRAVAVRVYELA</sequence>
<reference evidence="1" key="1">
    <citation type="submission" date="2022-11" db="EMBL/GenBank/DDBJ databases">
        <title>Genome Sequence of Boeremia exigua.</title>
        <authorList>
            <person name="Buettner E."/>
        </authorList>
    </citation>
    <scope>NUCLEOTIDE SEQUENCE</scope>
    <source>
        <strain evidence="1">CU02</strain>
    </source>
</reference>
<proteinExistence type="predicted"/>
<organism evidence="1 2">
    <name type="scientific">Boeremia exigua</name>
    <dbReference type="NCBI Taxonomy" id="749465"/>
    <lineage>
        <taxon>Eukaryota</taxon>
        <taxon>Fungi</taxon>
        <taxon>Dikarya</taxon>
        <taxon>Ascomycota</taxon>
        <taxon>Pezizomycotina</taxon>
        <taxon>Dothideomycetes</taxon>
        <taxon>Pleosporomycetidae</taxon>
        <taxon>Pleosporales</taxon>
        <taxon>Pleosporineae</taxon>
        <taxon>Didymellaceae</taxon>
        <taxon>Boeremia</taxon>
    </lineage>
</organism>
<evidence type="ECO:0000313" key="1">
    <source>
        <dbReference type="EMBL" id="KAJ8109824.1"/>
    </source>
</evidence>
<dbReference type="Proteomes" id="UP001153331">
    <property type="component" value="Unassembled WGS sequence"/>
</dbReference>